<dbReference type="InterPro" id="IPR050490">
    <property type="entry name" value="Bact_solute-bd_prot1"/>
</dbReference>
<dbReference type="RefSeq" id="WP_110323815.1">
    <property type="nucleotide sequence ID" value="NZ_QJKD01000008.1"/>
</dbReference>
<organism evidence="3 4">
    <name type="scientific">Hungatella effluvii</name>
    <dbReference type="NCBI Taxonomy" id="1096246"/>
    <lineage>
        <taxon>Bacteria</taxon>
        <taxon>Bacillati</taxon>
        <taxon>Bacillota</taxon>
        <taxon>Clostridia</taxon>
        <taxon>Lachnospirales</taxon>
        <taxon>Lachnospiraceae</taxon>
        <taxon>Hungatella</taxon>
    </lineage>
</organism>
<dbReference type="PANTHER" id="PTHR43649:SF12">
    <property type="entry name" value="DIACETYLCHITOBIOSE BINDING PROTEIN DASA"/>
    <property type="match status" value="1"/>
</dbReference>
<feature type="signal peptide" evidence="2">
    <location>
        <begin position="1"/>
        <end position="22"/>
    </location>
</feature>
<dbReference type="Proteomes" id="UP000248057">
    <property type="component" value="Unassembled WGS sequence"/>
</dbReference>
<feature type="region of interest" description="Disordered" evidence="1">
    <location>
        <begin position="29"/>
        <end position="58"/>
    </location>
</feature>
<accession>A0A2V3Y4E3</accession>
<evidence type="ECO:0000313" key="3">
    <source>
        <dbReference type="EMBL" id="PXX51998.1"/>
    </source>
</evidence>
<reference evidence="3 4" key="1">
    <citation type="submission" date="2018-05" db="EMBL/GenBank/DDBJ databases">
        <title>Genomic Encyclopedia of Type Strains, Phase IV (KMG-IV): sequencing the most valuable type-strain genomes for metagenomic binning, comparative biology and taxonomic classification.</title>
        <authorList>
            <person name="Goeker M."/>
        </authorList>
    </citation>
    <scope>NUCLEOTIDE SEQUENCE [LARGE SCALE GENOMIC DNA]</scope>
    <source>
        <strain evidence="3 4">DSM 24995</strain>
    </source>
</reference>
<dbReference type="EMBL" id="QJKD01000008">
    <property type="protein sequence ID" value="PXX51998.1"/>
    <property type="molecule type" value="Genomic_DNA"/>
</dbReference>
<keyword evidence="4" id="KW-1185">Reference proteome</keyword>
<sequence length="593" mass="65630">MKRTTKRLISTALAGVMLLTMAGCGKNGGTDAANTETGKTETAKTEAAAKDNGGETGANNGAVPTITFYPSAANLSSGLVGGFRGDYFASRGFALDVWAYSDEKTNAILASGDLPDVMFIPENSLDIMIESGMLLNLDDYLDDMPHLQAYEPMETALKYIREYKSAGTGSVYGLTTDVGDNMARYKSIDSTERNAVKLRWDVYEEIGAPQMNSMDDVLDVMEQMLAARPTAEDGTPYYGTVLNNGSDSNYWANMVMWYRMQGYSEVQLPYLLEANMAEGTYSSILSKDSMYYKGLKWYNEAYRRGIMDPESINNDRPTQKIKVDEGYAMIPSGYLPGWAPTYYEYYIPGTKVYYNYTATYGKSRVMIGINANTKNLDACLAFLDMLCDPDAFLTVSSGPEGECWEADENGVAGLTEAGRAHMEKAKMGDSSGFVLSSGEKMELWNTPWVVANGAITSYKDADGTPLCCTTTGWPEVDSFGSQNESFKSWQEVTGHESWKEWLESEHAYFNDPDMEDVNNFTTNPDDMMKLTVDAIKDKVVNASWQMVYAEDEASFDSLWDKMVSDCEGLGAQEIIDWRLGDLKNASEIVKTLK</sequence>
<name>A0A2V3Y4E3_9FIRM</name>
<evidence type="ECO:0000256" key="1">
    <source>
        <dbReference type="SAM" id="MobiDB-lite"/>
    </source>
</evidence>
<evidence type="ECO:0000313" key="4">
    <source>
        <dbReference type="Proteomes" id="UP000248057"/>
    </source>
</evidence>
<comment type="caution">
    <text evidence="3">The sequence shown here is derived from an EMBL/GenBank/DDBJ whole genome shotgun (WGS) entry which is preliminary data.</text>
</comment>
<gene>
    <name evidence="3" type="ORF">DFR60_10883</name>
</gene>
<evidence type="ECO:0000256" key="2">
    <source>
        <dbReference type="SAM" id="SignalP"/>
    </source>
</evidence>
<protein>
    <recommendedName>
        <fullName evidence="5">Aldouronate transport system substrate-binding protein</fullName>
    </recommendedName>
</protein>
<dbReference type="AlphaFoldDB" id="A0A2V3Y4E3"/>
<dbReference type="PROSITE" id="PS51257">
    <property type="entry name" value="PROKAR_LIPOPROTEIN"/>
    <property type="match status" value="1"/>
</dbReference>
<dbReference type="PANTHER" id="PTHR43649">
    <property type="entry name" value="ARABINOSE-BINDING PROTEIN-RELATED"/>
    <property type="match status" value="1"/>
</dbReference>
<keyword evidence="2" id="KW-0732">Signal</keyword>
<dbReference type="SUPFAM" id="SSF53850">
    <property type="entry name" value="Periplasmic binding protein-like II"/>
    <property type="match status" value="1"/>
</dbReference>
<dbReference type="Gene3D" id="3.40.190.10">
    <property type="entry name" value="Periplasmic binding protein-like II"/>
    <property type="match status" value="2"/>
</dbReference>
<feature type="chain" id="PRO_5038727764" description="Aldouronate transport system substrate-binding protein" evidence="2">
    <location>
        <begin position="23"/>
        <end position="593"/>
    </location>
</feature>
<proteinExistence type="predicted"/>
<evidence type="ECO:0008006" key="5">
    <source>
        <dbReference type="Google" id="ProtNLM"/>
    </source>
</evidence>
<feature type="compositionally biased region" description="Basic and acidic residues" evidence="1">
    <location>
        <begin position="38"/>
        <end position="53"/>
    </location>
</feature>
<dbReference type="GeneID" id="86062487"/>